<protein>
    <submittedName>
        <fullName evidence="4">C2 domain-containing protein 3-like</fullName>
    </submittedName>
</protein>
<evidence type="ECO:0000256" key="1">
    <source>
        <dbReference type="SAM" id="MobiDB-lite"/>
    </source>
</evidence>
<dbReference type="Pfam" id="PF25339">
    <property type="entry name" value="C2_C2CD3_N"/>
    <property type="match status" value="1"/>
</dbReference>
<name>A0ABM1BRY1_LIMPO</name>
<feature type="region of interest" description="Disordered" evidence="1">
    <location>
        <begin position="308"/>
        <end position="334"/>
    </location>
</feature>
<gene>
    <name evidence="4" type="primary">LOC106471441</name>
</gene>
<accession>A0ABM1BRY1</accession>
<evidence type="ECO:0000313" key="3">
    <source>
        <dbReference type="Proteomes" id="UP000694941"/>
    </source>
</evidence>
<dbReference type="InterPro" id="IPR057537">
    <property type="entry name" value="C2_C2CD3_N"/>
</dbReference>
<dbReference type="GeneID" id="106471441"/>
<evidence type="ECO:0000313" key="4">
    <source>
        <dbReference type="RefSeq" id="XP_013787497.2"/>
    </source>
</evidence>
<keyword evidence="3" id="KW-1185">Reference proteome</keyword>
<dbReference type="RefSeq" id="XP_013787497.2">
    <property type="nucleotide sequence ID" value="XM_013932043.2"/>
</dbReference>
<dbReference type="PANTHER" id="PTHR21254:SF1">
    <property type="entry name" value="C2 DOMAIN-CONTAINING PROTEIN 3"/>
    <property type="match status" value="1"/>
</dbReference>
<feature type="non-terminal residue" evidence="4">
    <location>
        <position position="334"/>
    </location>
</feature>
<sequence length="334" mass="37364">MMDLLPPELVPDVPVFTSLPPAVDGHVRCYLQLHIPYISWVQKAKNAITVNDSVSVKVRWWGEDAVSWADFIPRDLSDISSPSKAKTTAKYKVCSGPKQFLAYLTDMKELVAEVQTESTFLGSAVVGKLSNLTDTSVIAGVYPVVTAEGKKIADLYISISLHSERSARDCSKIDTVSEELKENNHNANDSNSQQKNNFQSKKDCLIEANQVSTMHQQAKKDKEGLISNSKHKNPEMLENLDIELIHATLEKARRVRQKDDVFGNEEKSSDLLLDIEDNVRDEEFSEQLIEMVLGEKLSRKNNEKFSLSLPSLESRVTSDDMNETDSCDSLPDDS</sequence>
<organism evidence="3 4">
    <name type="scientific">Limulus polyphemus</name>
    <name type="common">Atlantic horseshoe crab</name>
    <dbReference type="NCBI Taxonomy" id="6850"/>
    <lineage>
        <taxon>Eukaryota</taxon>
        <taxon>Metazoa</taxon>
        <taxon>Ecdysozoa</taxon>
        <taxon>Arthropoda</taxon>
        <taxon>Chelicerata</taxon>
        <taxon>Merostomata</taxon>
        <taxon>Xiphosura</taxon>
        <taxon>Limulidae</taxon>
        <taxon>Limulus</taxon>
    </lineage>
</organism>
<proteinExistence type="predicted"/>
<feature type="domain" description="C2CD3 N-terminal C2" evidence="2">
    <location>
        <begin position="17"/>
        <end position="163"/>
    </location>
</feature>
<dbReference type="Proteomes" id="UP000694941">
    <property type="component" value="Unplaced"/>
</dbReference>
<evidence type="ECO:0000259" key="2">
    <source>
        <dbReference type="Pfam" id="PF25339"/>
    </source>
</evidence>
<reference evidence="4" key="1">
    <citation type="submission" date="2025-08" db="UniProtKB">
        <authorList>
            <consortium name="RefSeq"/>
        </authorList>
    </citation>
    <scope>IDENTIFICATION</scope>
    <source>
        <tissue evidence="4">Muscle</tissue>
    </source>
</reference>
<dbReference type="PANTHER" id="PTHR21254">
    <property type="entry name" value="C2 DOMAIN-CONTAINING PROTEIN 3"/>
    <property type="match status" value="1"/>
</dbReference>
<feature type="compositionally biased region" description="Acidic residues" evidence="1">
    <location>
        <begin position="320"/>
        <end position="334"/>
    </location>
</feature>